<evidence type="ECO:0000313" key="1">
    <source>
        <dbReference type="EMBL" id="KFB48476.1"/>
    </source>
</evidence>
<dbReference type="EMBL" id="KE525340">
    <property type="protein sequence ID" value="KFB48476.1"/>
    <property type="molecule type" value="Genomic_DNA"/>
</dbReference>
<evidence type="ECO:0000313" key="2">
    <source>
        <dbReference type="EnsemblMetazoa" id="ASIC016461-PA"/>
    </source>
</evidence>
<dbReference type="EMBL" id="ATLV01023123">
    <property type="status" value="NOT_ANNOTATED_CDS"/>
    <property type="molecule type" value="Genomic_DNA"/>
</dbReference>
<reference evidence="2" key="2">
    <citation type="submission" date="2020-05" db="UniProtKB">
        <authorList>
            <consortium name="EnsemblMetazoa"/>
        </authorList>
    </citation>
    <scope>IDENTIFICATION</scope>
</reference>
<dbReference type="EnsemblMetazoa" id="ASIC016461-RA">
    <property type="protein sequence ID" value="ASIC016461-PA"/>
    <property type="gene ID" value="ASIC016461"/>
</dbReference>
<dbReference type="VEuPathDB" id="VectorBase:ASIC016461"/>
<accession>A0A084WE32</accession>
<name>A0A084WE32_ANOSI</name>
<dbReference type="Proteomes" id="UP000030765">
    <property type="component" value="Unassembled WGS sequence"/>
</dbReference>
<keyword evidence="3" id="KW-1185">Reference proteome</keyword>
<proteinExistence type="predicted"/>
<sequence length="83" mass="9093">METHIFLGDDCELQEFCGSANRMALERPQIDNNSIGRIESSKGRNDVRQRHQSWMNTFSSTQTASGADGGVIFVGTGPVGPYD</sequence>
<gene>
    <name evidence="1" type="ORF">ZHAS_00016461</name>
</gene>
<protein>
    <submittedName>
        <fullName evidence="1 2">Cytochrome CBB3</fullName>
    </submittedName>
</protein>
<evidence type="ECO:0000313" key="3">
    <source>
        <dbReference type="Proteomes" id="UP000030765"/>
    </source>
</evidence>
<organism evidence="1">
    <name type="scientific">Anopheles sinensis</name>
    <name type="common">Mosquito</name>
    <dbReference type="NCBI Taxonomy" id="74873"/>
    <lineage>
        <taxon>Eukaryota</taxon>
        <taxon>Metazoa</taxon>
        <taxon>Ecdysozoa</taxon>
        <taxon>Arthropoda</taxon>
        <taxon>Hexapoda</taxon>
        <taxon>Insecta</taxon>
        <taxon>Pterygota</taxon>
        <taxon>Neoptera</taxon>
        <taxon>Endopterygota</taxon>
        <taxon>Diptera</taxon>
        <taxon>Nematocera</taxon>
        <taxon>Culicoidea</taxon>
        <taxon>Culicidae</taxon>
        <taxon>Anophelinae</taxon>
        <taxon>Anopheles</taxon>
    </lineage>
</organism>
<dbReference type="AlphaFoldDB" id="A0A084WE32"/>
<reference evidence="1 3" key="1">
    <citation type="journal article" date="2014" name="BMC Genomics">
        <title>Genome sequence of Anopheles sinensis provides insight into genetics basis of mosquito competence for malaria parasites.</title>
        <authorList>
            <person name="Zhou D."/>
            <person name="Zhang D."/>
            <person name="Ding G."/>
            <person name="Shi L."/>
            <person name="Hou Q."/>
            <person name="Ye Y."/>
            <person name="Xu Y."/>
            <person name="Zhou H."/>
            <person name="Xiong C."/>
            <person name="Li S."/>
            <person name="Yu J."/>
            <person name="Hong S."/>
            <person name="Yu X."/>
            <person name="Zou P."/>
            <person name="Chen C."/>
            <person name="Chang X."/>
            <person name="Wang W."/>
            <person name="Lv Y."/>
            <person name="Sun Y."/>
            <person name="Ma L."/>
            <person name="Shen B."/>
            <person name="Zhu C."/>
        </authorList>
    </citation>
    <scope>NUCLEOTIDE SEQUENCE [LARGE SCALE GENOMIC DNA]</scope>
</reference>